<reference evidence="2 3" key="1">
    <citation type="journal article" date="2019" name="J. Hered.">
        <title>An Improved Genome Assembly for Drosophila navojoa, the Basal Species in the mojavensis Cluster.</title>
        <authorList>
            <person name="Vanderlinde T."/>
            <person name="Dupim E.G."/>
            <person name="Nazario-Yepiz N.O."/>
            <person name="Carvalho A.B."/>
        </authorList>
    </citation>
    <scope>NUCLEOTIDE SEQUENCE [LARGE SCALE GENOMIC DNA]</scope>
    <source>
        <strain evidence="2">Navoj_Jal97</strain>
        <tissue evidence="2">Whole organism</tissue>
    </source>
</reference>
<evidence type="ECO:0000256" key="1">
    <source>
        <dbReference type="SAM" id="MobiDB-lite"/>
    </source>
</evidence>
<evidence type="ECO:0000313" key="3">
    <source>
        <dbReference type="Proteomes" id="UP000295192"/>
    </source>
</evidence>
<feature type="non-terminal residue" evidence="2">
    <location>
        <position position="99"/>
    </location>
</feature>
<sequence>ERWEETLVSSYVRNGRYSPTRPLWRPPRPPTPHRAMPSSEEEAVVAASDEYAECDEPVVIVDSDEEYGEKIAIGDSEEAQEEVIVISDSEEEEMTEPSR</sequence>
<keyword evidence="3" id="KW-1185">Reference proteome</keyword>
<protein>
    <submittedName>
        <fullName evidence="2">Uncharacterized protein</fullName>
    </submittedName>
</protein>
<comment type="caution">
    <text evidence="2">The sequence shown here is derived from an EMBL/GenBank/DDBJ whole genome shotgun (WGS) entry which is preliminary data.</text>
</comment>
<accession>A0A484ARA2</accession>
<evidence type="ECO:0000313" key="2">
    <source>
        <dbReference type="EMBL" id="TDG38121.1"/>
    </source>
</evidence>
<dbReference type="EMBL" id="LSRL02011368">
    <property type="protein sequence ID" value="TDG38121.1"/>
    <property type="molecule type" value="Genomic_DNA"/>
</dbReference>
<gene>
    <name evidence="2" type="ORF">AWZ03_015457</name>
</gene>
<dbReference type="OMA" id="EYAECDE"/>
<dbReference type="Proteomes" id="UP000295192">
    <property type="component" value="Unassembled WGS sequence"/>
</dbReference>
<proteinExistence type="predicted"/>
<organism evidence="2 3">
    <name type="scientific">Drosophila navojoa</name>
    <name type="common">Fruit fly</name>
    <dbReference type="NCBI Taxonomy" id="7232"/>
    <lineage>
        <taxon>Eukaryota</taxon>
        <taxon>Metazoa</taxon>
        <taxon>Ecdysozoa</taxon>
        <taxon>Arthropoda</taxon>
        <taxon>Hexapoda</taxon>
        <taxon>Insecta</taxon>
        <taxon>Pterygota</taxon>
        <taxon>Neoptera</taxon>
        <taxon>Endopterygota</taxon>
        <taxon>Diptera</taxon>
        <taxon>Brachycera</taxon>
        <taxon>Muscomorpha</taxon>
        <taxon>Ephydroidea</taxon>
        <taxon>Drosophilidae</taxon>
        <taxon>Drosophila</taxon>
    </lineage>
</organism>
<name>A0A484ARA2_DRONA</name>
<feature type="non-terminal residue" evidence="2">
    <location>
        <position position="1"/>
    </location>
</feature>
<dbReference type="AlphaFoldDB" id="A0A484ARA2"/>
<feature type="region of interest" description="Disordered" evidence="1">
    <location>
        <begin position="18"/>
        <end position="38"/>
    </location>
</feature>